<protein>
    <submittedName>
        <fullName evidence="2">Uncharacterized protein</fullName>
    </submittedName>
</protein>
<evidence type="ECO:0000313" key="2">
    <source>
        <dbReference type="EMBL" id="BET39620.1"/>
    </source>
</evidence>
<dbReference type="RefSeq" id="WP_353307259.1">
    <property type="nucleotide sequence ID" value="NZ_AP028956.1"/>
</dbReference>
<dbReference type="Proteomes" id="UP001473424">
    <property type="component" value="Plasmid pSAP_1"/>
</dbReference>
<evidence type="ECO:0000313" key="3">
    <source>
        <dbReference type="Proteomes" id="UP001473424"/>
    </source>
</evidence>
<reference evidence="3" key="1">
    <citation type="journal article" date="2024" name="FEMS Microbiol. Lett.">
        <title>Genomic insights into Spiroplasma endosymbionts that induce male-killing and protective phenotypes in the pea aphid.</title>
        <authorList>
            <person name="Arai H."/>
            <person name="Legeai F."/>
            <person name="Kageyama D."/>
            <person name="Sugio A."/>
            <person name="Simon J.C."/>
        </authorList>
    </citation>
    <scope>NUCLEOTIDE SEQUENCE [LARGE SCALE GENOMIC DNA]</scope>
    <source>
        <strain evidence="3">sAp269</strain>
        <plasmid evidence="3">pSAP_1</plasmid>
    </source>
</reference>
<sequence length="72" mass="8427">MPWTPSEKWSQEKKDAHDKNADRMNKAWGESKEKERRERVANALGFEKDKSKVNSEDSTSKNQSSNRKSQKM</sequence>
<geneLocation type="plasmid" evidence="2 3">
    <name>pSAP_1</name>
</geneLocation>
<feature type="compositionally biased region" description="Low complexity" evidence="1">
    <location>
        <begin position="60"/>
        <end position="72"/>
    </location>
</feature>
<name>A0ABN7BXW6_9MOLU</name>
<keyword evidence="3" id="KW-1185">Reference proteome</keyword>
<organism evidence="2 3">
    <name type="scientific">Spiroplasma ixodetis</name>
    <dbReference type="NCBI Taxonomy" id="2141"/>
    <lineage>
        <taxon>Bacteria</taxon>
        <taxon>Bacillati</taxon>
        <taxon>Mycoplasmatota</taxon>
        <taxon>Mollicutes</taxon>
        <taxon>Entomoplasmatales</taxon>
        <taxon>Spiroplasmataceae</taxon>
        <taxon>Spiroplasma</taxon>
    </lineage>
</organism>
<feature type="compositionally biased region" description="Basic and acidic residues" evidence="1">
    <location>
        <begin position="9"/>
        <end position="59"/>
    </location>
</feature>
<dbReference type="EMBL" id="AP028956">
    <property type="protein sequence ID" value="BET39620.1"/>
    <property type="molecule type" value="Genomic_DNA"/>
</dbReference>
<accession>A0ABN7BXW6</accession>
<proteinExistence type="predicted"/>
<gene>
    <name evidence="2" type="ORF">SAP269_22090</name>
</gene>
<keyword evidence="2" id="KW-0614">Plasmid</keyword>
<feature type="region of interest" description="Disordered" evidence="1">
    <location>
        <begin position="1"/>
        <end position="72"/>
    </location>
</feature>
<evidence type="ECO:0000256" key="1">
    <source>
        <dbReference type="SAM" id="MobiDB-lite"/>
    </source>
</evidence>